<proteinExistence type="predicted"/>
<evidence type="ECO:0000313" key="2">
    <source>
        <dbReference type="Proteomes" id="UP000199424"/>
    </source>
</evidence>
<gene>
    <name evidence="1" type="ORF">SAMN04488070_1723</name>
</gene>
<dbReference type="AlphaFoldDB" id="A0A1I6HFT3"/>
<dbReference type="GO" id="GO:0016829">
    <property type="term" value="F:lyase activity"/>
    <property type="evidence" value="ECO:0007669"/>
    <property type="project" value="UniProtKB-KW"/>
</dbReference>
<dbReference type="EMBL" id="FOYU01000003">
    <property type="protein sequence ID" value="SFR53200.1"/>
    <property type="molecule type" value="Genomic_DNA"/>
</dbReference>
<dbReference type="Proteomes" id="UP000199424">
    <property type="component" value="Unassembled WGS sequence"/>
</dbReference>
<keyword evidence="2" id="KW-1185">Reference proteome</keyword>
<organism evidence="1 2">
    <name type="scientific">Pseudidiomarina maritima</name>
    <dbReference type="NCBI Taxonomy" id="519453"/>
    <lineage>
        <taxon>Bacteria</taxon>
        <taxon>Pseudomonadati</taxon>
        <taxon>Pseudomonadota</taxon>
        <taxon>Gammaproteobacteria</taxon>
        <taxon>Alteromonadales</taxon>
        <taxon>Idiomarinaceae</taxon>
        <taxon>Pseudidiomarina</taxon>
    </lineage>
</organism>
<accession>A0A1I6HFT3</accession>
<dbReference type="InterPro" id="IPR015421">
    <property type="entry name" value="PyrdxlP-dep_Trfase_major"/>
</dbReference>
<dbReference type="Gene3D" id="3.40.640.10">
    <property type="entry name" value="Type I PLP-dependent aspartate aminotransferase-like (Major domain)"/>
    <property type="match status" value="1"/>
</dbReference>
<reference evidence="2" key="1">
    <citation type="submission" date="2016-10" db="EMBL/GenBank/DDBJ databases">
        <authorList>
            <person name="Varghese N."/>
            <person name="Submissions S."/>
        </authorList>
    </citation>
    <scope>NUCLEOTIDE SEQUENCE [LARGE SCALE GENOMIC DNA]</scope>
    <source>
        <strain evidence="2">CGMCC 1.7285</strain>
    </source>
</reference>
<evidence type="ECO:0000313" key="1">
    <source>
        <dbReference type="EMBL" id="SFR53200.1"/>
    </source>
</evidence>
<dbReference type="InterPro" id="IPR015424">
    <property type="entry name" value="PyrdxlP-dep_Trfase"/>
</dbReference>
<dbReference type="InterPro" id="IPR015422">
    <property type="entry name" value="PyrdxlP-dep_Trfase_small"/>
</dbReference>
<name>A0A1I6HFT3_9GAMM</name>
<sequence length="388" mass="44789">MTYKQHYSRYFKEHPQSLHFAPHSHHYWPDVTRDAQLAYWDDSARGVDHKWDIVFGERVPAVQRYLAALLNHPHPEQFVFAGNTHELLYRVISSFAPDKPLKILSTDSEFHSFARQIRRLQERSNVQFESVPTEPYETFEARWLDAIKQGSFDIIFTSQVFFNSGVVAPDPLTWLDEVPEQTQIIIDGYHGCGAIPTDLSTIADRVFYLAGGYKYLQAGEGCCFMAVPKGCQLRPEFTGWFADFVNLAKPQQASVQYADDGMRFAGATMDFSAVYRLESVLAWWHRDGLTVDTMHAYVQRLQREFLTILEEVQHPHIHRGNLIVNDLAHHGHFLTFRLNNAALVEQLAEQLSHCGIETDYRGERLRFGFAIYHDVADYQQFKKALSQN</sequence>
<dbReference type="RefSeq" id="WP_092857615.1">
    <property type="nucleotide sequence ID" value="NZ_FOYU01000003.1"/>
</dbReference>
<dbReference type="SUPFAM" id="SSF53383">
    <property type="entry name" value="PLP-dependent transferases"/>
    <property type="match status" value="1"/>
</dbReference>
<protein>
    <submittedName>
        <fullName evidence="1">Selenocysteine lyase/Cysteine desulfurase</fullName>
    </submittedName>
</protein>
<dbReference type="Gene3D" id="3.90.1150.10">
    <property type="entry name" value="Aspartate Aminotransferase, domain 1"/>
    <property type="match status" value="1"/>
</dbReference>
<keyword evidence="1" id="KW-0456">Lyase</keyword>